<sequence>MAEQSNSISHTNNYLKNLSQKKYAWMEEAVASFTPKPVTDTKPKSPTESRKGNRKGKKRSLSPSLDQDSHLSPKKSRPQTPKQSTTPPKQTTTSLQSKSPGPEDQPLPTATTITITTTATKEEPRKKHKQPRFKYTNFPVKGYNILPTRNITSSFAKTDASFIPGNKAGAEDIVPNATEEWRDIIIIHPGSRNLRIGLASEAFPITVPHVIARRMNTNLPVDTEQDTELTEKQEEALNEIKSELKWRMKNAKRRAVPNAEGQVVGFNTNAPRETILDHNDPYKVEWTDVENSNRPEYFIGEKAIHFPVSEDSEYRIFYPWRHGSLNEADYSSLNAVLGDLEAIWANVIQSELEIEKSDFKNYNIVLVVPDLFNRSYLCELVTMLLTHMKFKAVIVQQESACATYGAGLSTAVVVDIGAQRTNIACVEDGVCQVDSRMSIAMGGDDVTKTFASFLRVNKFPYTDINLALPFDWRLAEELKEKWCTMNEAEVSIQVYDFFVRTPFQQTTKYQCKVYEEVFLAPLCLVYTDILQPKTKKTVEWASKNVTDDVTEDSNVSSIVKNLMDPYPIDTAIAESIYAASNGSEEKLKRYFSSIILVGGGGKIVNFSKVLEDRILSTVIAQQSFIERVEVLPAPRELDPEVIVWKGATVMSKLDSAKEMWIGTKEWEEVGARCLKDRALLL</sequence>
<dbReference type="Gene3D" id="3.90.640.10">
    <property type="entry name" value="Actin, Chain A, domain 4"/>
    <property type="match status" value="1"/>
</dbReference>
<dbReference type="EMBL" id="KZ303852">
    <property type="protein sequence ID" value="PHZ11481.1"/>
    <property type="molecule type" value="Genomic_DNA"/>
</dbReference>
<feature type="compositionally biased region" description="Low complexity" evidence="2">
    <location>
        <begin position="109"/>
        <end position="119"/>
    </location>
</feature>
<dbReference type="PANTHER" id="PTHR11937">
    <property type="entry name" value="ACTIN"/>
    <property type="match status" value="1"/>
</dbReference>
<dbReference type="CDD" id="cd10206">
    <property type="entry name" value="ASKHA_NBD_Arp8-like"/>
    <property type="match status" value="1"/>
</dbReference>
<evidence type="ECO:0000256" key="1">
    <source>
        <dbReference type="RuleBase" id="RU000487"/>
    </source>
</evidence>
<dbReference type="SMART" id="SM00268">
    <property type="entry name" value="ACTIN"/>
    <property type="match status" value="1"/>
</dbReference>
<gene>
    <name evidence="3" type="ORF">RHIMIDRAFT_238914</name>
</gene>
<keyword evidence="4" id="KW-1185">Reference proteome</keyword>
<dbReference type="GeneID" id="35440051"/>
<feature type="compositionally biased region" description="Low complexity" evidence="2">
    <location>
        <begin position="78"/>
        <end position="97"/>
    </location>
</feature>
<proteinExistence type="inferred from homology"/>
<dbReference type="Pfam" id="PF00022">
    <property type="entry name" value="Actin"/>
    <property type="match status" value="1"/>
</dbReference>
<dbReference type="SUPFAM" id="SSF53067">
    <property type="entry name" value="Actin-like ATPase domain"/>
    <property type="match status" value="2"/>
</dbReference>
<evidence type="ECO:0000313" key="4">
    <source>
        <dbReference type="Proteomes" id="UP000242254"/>
    </source>
</evidence>
<dbReference type="InterPro" id="IPR043129">
    <property type="entry name" value="ATPase_NBD"/>
</dbReference>
<dbReference type="Gene3D" id="3.30.420.40">
    <property type="match status" value="2"/>
</dbReference>
<evidence type="ECO:0000256" key="2">
    <source>
        <dbReference type="SAM" id="MobiDB-lite"/>
    </source>
</evidence>
<dbReference type="Proteomes" id="UP000242254">
    <property type="component" value="Unassembled WGS sequence"/>
</dbReference>
<accession>A0A2G4SRU4</accession>
<dbReference type="AlphaFoldDB" id="A0A2G4SRU4"/>
<dbReference type="STRING" id="1340429.A0A2G4SRU4"/>
<evidence type="ECO:0000313" key="3">
    <source>
        <dbReference type="EMBL" id="PHZ11481.1"/>
    </source>
</evidence>
<feature type="compositionally biased region" description="Basic and acidic residues" evidence="2">
    <location>
        <begin position="39"/>
        <end position="51"/>
    </location>
</feature>
<name>A0A2G4SRU4_RHIZD</name>
<dbReference type="InterPro" id="IPR004000">
    <property type="entry name" value="Actin"/>
</dbReference>
<dbReference type="RefSeq" id="XP_023465189.1">
    <property type="nucleotide sequence ID" value="XM_023609061.1"/>
</dbReference>
<protein>
    <submittedName>
        <fullName evidence="3">Actin-like ATPase domain-containing protein</fullName>
    </submittedName>
</protein>
<comment type="similarity">
    <text evidence="1">Belongs to the actin family.</text>
</comment>
<reference evidence="3 4" key="1">
    <citation type="journal article" date="2016" name="Proc. Natl. Acad. Sci. U.S.A.">
        <title>Lipid metabolic changes in an early divergent fungus govern the establishment of a mutualistic symbiosis with endobacteria.</title>
        <authorList>
            <person name="Lastovetsky O.A."/>
            <person name="Gaspar M.L."/>
            <person name="Mondo S.J."/>
            <person name="LaButti K.M."/>
            <person name="Sandor L."/>
            <person name="Grigoriev I.V."/>
            <person name="Henry S.A."/>
            <person name="Pawlowska T.E."/>
        </authorList>
    </citation>
    <scope>NUCLEOTIDE SEQUENCE [LARGE SCALE GENOMIC DNA]</scope>
    <source>
        <strain evidence="3 4">ATCC 52813</strain>
    </source>
</reference>
<organism evidence="3 4">
    <name type="scientific">Rhizopus microsporus ATCC 52813</name>
    <dbReference type="NCBI Taxonomy" id="1340429"/>
    <lineage>
        <taxon>Eukaryota</taxon>
        <taxon>Fungi</taxon>
        <taxon>Fungi incertae sedis</taxon>
        <taxon>Mucoromycota</taxon>
        <taxon>Mucoromycotina</taxon>
        <taxon>Mucoromycetes</taxon>
        <taxon>Mucorales</taxon>
        <taxon>Mucorineae</taxon>
        <taxon>Rhizopodaceae</taxon>
        <taxon>Rhizopus</taxon>
    </lineage>
</organism>
<feature type="region of interest" description="Disordered" evidence="2">
    <location>
        <begin position="32"/>
        <end position="134"/>
    </location>
</feature>